<keyword evidence="2" id="KW-0732">Signal</keyword>
<dbReference type="InterPro" id="IPR052953">
    <property type="entry name" value="Ser-rich/MCO-related"/>
</dbReference>
<dbReference type="Gene3D" id="2.60.40.420">
    <property type="entry name" value="Cupredoxins - blue copper proteins"/>
    <property type="match status" value="1"/>
</dbReference>
<dbReference type="Proteomes" id="UP000629468">
    <property type="component" value="Unassembled WGS sequence"/>
</dbReference>
<evidence type="ECO:0008006" key="5">
    <source>
        <dbReference type="Google" id="ProtNLM"/>
    </source>
</evidence>
<feature type="region of interest" description="Disordered" evidence="1">
    <location>
        <begin position="141"/>
        <end position="183"/>
    </location>
</feature>
<name>A0A8H7BV98_AGABI</name>
<accession>A0A8H7BV98</accession>
<dbReference type="AlphaFoldDB" id="A0A8H7BV98"/>
<feature type="chain" id="PRO_5034008978" description="Phytocyanin domain-containing protein" evidence="2">
    <location>
        <begin position="19"/>
        <end position="198"/>
    </location>
</feature>
<dbReference type="SUPFAM" id="SSF49503">
    <property type="entry name" value="Cupredoxins"/>
    <property type="match status" value="1"/>
</dbReference>
<evidence type="ECO:0000256" key="1">
    <source>
        <dbReference type="SAM" id="MobiDB-lite"/>
    </source>
</evidence>
<feature type="compositionally biased region" description="Polar residues" evidence="1">
    <location>
        <begin position="150"/>
        <end position="173"/>
    </location>
</feature>
<evidence type="ECO:0000313" key="4">
    <source>
        <dbReference type="Proteomes" id="UP000629468"/>
    </source>
</evidence>
<organism evidence="3 4">
    <name type="scientific">Agaricus bisporus var. burnettii</name>
    <dbReference type="NCBI Taxonomy" id="192524"/>
    <lineage>
        <taxon>Eukaryota</taxon>
        <taxon>Fungi</taxon>
        <taxon>Dikarya</taxon>
        <taxon>Basidiomycota</taxon>
        <taxon>Agaricomycotina</taxon>
        <taxon>Agaricomycetes</taxon>
        <taxon>Agaricomycetidae</taxon>
        <taxon>Agaricales</taxon>
        <taxon>Agaricineae</taxon>
        <taxon>Agaricaceae</taxon>
        <taxon>Agaricus</taxon>
    </lineage>
</organism>
<proteinExistence type="predicted"/>
<comment type="caution">
    <text evidence="3">The sequence shown here is derived from an EMBL/GenBank/DDBJ whole genome shotgun (WGS) entry which is preliminary data.</text>
</comment>
<evidence type="ECO:0000256" key="2">
    <source>
        <dbReference type="SAM" id="SignalP"/>
    </source>
</evidence>
<evidence type="ECO:0000313" key="3">
    <source>
        <dbReference type="EMBL" id="KAF7759794.1"/>
    </source>
</evidence>
<sequence length="198" mass="20652">MKSAALVALLFGSSYVLAAEYLVGVGKDETTGKKGIGFDPSVIHPLAGDVVTFEFRSGEHSAVQTTFETPCVPLDGGFNSGIFTVEDNISVDAPNLPTARLTINDTSPIWFFDQASRQCQQGAVFAINPTLAQTPAQFKDNAARSPVAPLTSTDQAPTSTESPSTPAQTSGTGEPNGASRLNIYGVGGRNGMILAIND</sequence>
<dbReference type="InterPro" id="IPR008972">
    <property type="entry name" value="Cupredoxin"/>
</dbReference>
<dbReference type="PANTHER" id="PTHR34883">
    <property type="entry name" value="SERINE-RICH PROTEIN, PUTATIVE-RELATED-RELATED"/>
    <property type="match status" value="1"/>
</dbReference>
<dbReference type="PANTHER" id="PTHR34883:SF15">
    <property type="entry name" value="EXTRACELLULAR SERINE-RICH PROTEIN"/>
    <property type="match status" value="1"/>
</dbReference>
<protein>
    <recommendedName>
        <fullName evidence="5">Phytocyanin domain-containing protein</fullName>
    </recommendedName>
</protein>
<gene>
    <name evidence="3" type="ORF">Agabi119p4_11489</name>
</gene>
<feature type="signal peptide" evidence="2">
    <location>
        <begin position="1"/>
        <end position="18"/>
    </location>
</feature>
<dbReference type="EMBL" id="JABXXO010000016">
    <property type="protein sequence ID" value="KAF7759794.1"/>
    <property type="molecule type" value="Genomic_DNA"/>
</dbReference>
<reference evidence="3 4" key="1">
    <citation type="journal article" name="Sci. Rep.">
        <title>Telomere-to-telomere assembled and centromere annotated genomes of the two main subspecies of the button mushroom Agaricus bisporus reveal especially polymorphic chromosome ends.</title>
        <authorList>
            <person name="Sonnenberg A.S.M."/>
            <person name="Sedaghat-Telgerd N."/>
            <person name="Lavrijssen B."/>
            <person name="Ohm R.A."/>
            <person name="Hendrickx P.M."/>
            <person name="Scholtmeijer K."/>
            <person name="Baars J.J.P."/>
            <person name="van Peer A."/>
        </authorList>
    </citation>
    <scope>NUCLEOTIDE SEQUENCE [LARGE SCALE GENOMIC DNA]</scope>
    <source>
        <strain evidence="3 4">H119_p4</strain>
    </source>
</reference>